<evidence type="ECO:0000256" key="12">
    <source>
        <dbReference type="ARBA" id="ARBA00033140"/>
    </source>
</evidence>
<dbReference type="CDD" id="cd02165">
    <property type="entry name" value="NMNAT"/>
    <property type="match status" value="1"/>
</dbReference>
<comment type="catalytic activity">
    <reaction evidence="14">
        <text>nicotinate beta-D-ribonucleotide + ATP + H(+) = deamido-NAD(+) + diphosphate</text>
        <dbReference type="Rhea" id="RHEA:22860"/>
        <dbReference type="ChEBI" id="CHEBI:15378"/>
        <dbReference type="ChEBI" id="CHEBI:30616"/>
        <dbReference type="ChEBI" id="CHEBI:33019"/>
        <dbReference type="ChEBI" id="CHEBI:57502"/>
        <dbReference type="ChEBI" id="CHEBI:58437"/>
        <dbReference type="EC" id="2.7.7.18"/>
    </reaction>
</comment>
<evidence type="ECO:0000256" key="14">
    <source>
        <dbReference type="ARBA" id="ARBA00048721"/>
    </source>
</evidence>
<evidence type="ECO:0000256" key="8">
    <source>
        <dbReference type="ARBA" id="ARBA00022741"/>
    </source>
</evidence>
<sequence length="178" mass="20090">MNDITEKKTKIAVFGSAFNPPSLGHKSVIESLTHFDTVLLIPSIAHAWGKEMLDYNVRCDMLDLFIQDLGSDKFQRSGIEEELYVPGSSVTTFAVLEKVQDVYPSADITFVVGPDNFFNFAKFYKAEEILSRWSVMACPEKVSIRSTDIRNELYKMGSVAELTTKSVAKFLINNKLYK</sequence>
<evidence type="ECO:0000256" key="3">
    <source>
        <dbReference type="ARBA" id="ARBA00009014"/>
    </source>
</evidence>
<dbReference type="InterPro" id="IPR005248">
    <property type="entry name" value="NadD/NMNAT"/>
</dbReference>
<dbReference type="UniPathway" id="UPA00253">
    <property type="reaction ID" value="UER00332"/>
</dbReference>
<protein>
    <recommendedName>
        <fullName evidence="4">nicotinate-nucleotide adenylyltransferase</fullName>
        <ecNumber evidence="4">2.7.7.18</ecNumber>
    </recommendedName>
    <alternativeName>
        <fullName evidence="13">Deamido-NAD(+) diphosphorylase</fullName>
    </alternativeName>
    <alternativeName>
        <fullName evidence="12">Deamido-NAD(+) pyrophosphorylase</fullName>
    </alternativeName>
    <alternativeName>
        <fullName evidence="11">Nicotinate mononucleotide adenylyltransferase</fullName>
    </alternativeName>
</protein>
<evidence type="ECO:0000256" key="6">
    <source>
        <dbReference type="ARBA" id="ARBA00022679"/>
    </source>
</evidence>
<keyword evidence="8" id="KW-0547">Nucleotide-binding</keyword>
<comment type="similarity">
    <text evidence="3">Belongs to the NadD family.</text>
</comment>
<accession>A0A2U3B679</accession>
<comment type="function">
    <text evidence="1">Catalyzes the reversible adenylation of nicotinate mononucleotide (NaMN) to nicotinic acid adenine dinucleotide (NaAD).</text>
</comment>
<gene>
    <name evidence="16" type="ORF">DI392_16645</name>
</gene>
<reference evidence="16 17" key="1">
    <citation type="submission" date="2018-05" db="EMBL/GenBank/DDBJ databases">
        <title>Vibrio limimaris sp. nov., isolated from marine sediment.</title>
        <authorList>
            <person name="Li C.-M."/>
        </authorList>
    </citation>
    <scope>NUCLEOTIDE SEQUENCE [LARGE SCALE GENOMIC DNA]</scope>
    <source>
        <strain evidence="16 17">E4404</strain>
    </source>
</reference>
<evidence type="ECO:0000256" key="1">
    <source>
        <dbReference type="ARBA" id="ARBA00002324"/>
    </source>
</evidence>
<comment type="caution">
    <text evidence="16">The sequence shown here is derived from an EMBL/GenBank/DDBJ whole genome shotgun (WGS) entry which is preliminary data.</text>
</comment>
<organism evidence="16 17">
    <name type="scientific">Vibrio albus</name>
    <dbReference type="NCBI Taxonomy" id="2200953"/>
    <lineage>
        <taxon>Bacteria</taxon>
        <taxon>Pseudomonadati</taxon>
        <taxon>Pseudomonadota</taxon>
        <taxon>Gammaproteobacteria</taxon>
        <taxon>Vibrionales</taxon>
        <taxon>Vibrionaceae</taxon>
        <taxon>Vibrio</taxon>
    </lineage>
</organism>
<dbReference type="PANTHER" id="PTHR39321:SF3">
    <property type="entry name" value="PHOSPHOPANTETHEINE ADENYLYLTRANSFERASE"/>
    <property type="match status" value="1"/>
</dbReference>
<evidence type="ECO:0000256" key="5">
    <source>
        <dbReference type="ARBA" id="ARBA00022642"/>
    </source>
</evidence>
<dbReference type="RefSeq" id="WP_109320820.1">
    <property type="nucleotide sequence ID" value="NZ_QFWT01000010.1"/>
</dbReference>
<dbReference type="EMBL" id="QFWT01000010">
    <property type="protein sequence ID" value="PWI32299.1"/>
    <property type="molecule type" value="Genomic_DNA"/>
</dbReference>
<keyword evidence="5" id="KW-0662">Pyridine nucleotide biosynthesis</keyword>
<proteinExistence type="inferred from homology"/>
<evidence type="ECO:0000256" key="11">
    <source>
        <dbReference type="ARBA" id="ARBA00031253"/>
    </source>
</evidence>
<feature type="domain" description="Cytidyltransferase-like" evidence="15">
    <location>
        <begin position="13"/>
        <end position="151"/>
    </location>
</feature>
<evidence type="ECO:0000256" key="2">
    <source>
        <dbReference type="ARBA" id="ARBA00005019"/>
    </source>
</evidence>
<evidence type="ECO:0000313" key="16">
    <source>
        <dbReference type="EMBL" id="PWI32299.1"/>
    </source>
</evidence>
<dbReference type="OrthoDB" id="5295945at2"/>
<name>A0A2U3B679_9VIBR</name>
<dbReference type="AlphaFoldDB" id="A0A2U3B679"/>
<evidence type="ECO:0000259" key="15">
    <source>
        <dbReference type="Pfam" id="PF01467"/>
    </source>
</evidence>
<keyword evidence="7 16" id="KW-0548">Nucleotidyltransferase</keyword>
<dbReference type="InterPro" id="IPR014729">
    <property type="entry name" value="Rossmann-like_a/b/a_fold"/>
</dbReference>
<keyword evidence="6 16" id="KW-0808">Transferase</keyword>
<dbReference type="SUPFAM" id="SSF52374">
    <property type="entry name" value="Nucleotidylyl transferase"/>
    <property type="match status" value="1"/>
</dbReference>
<dbReference type="GO" id="GO:0005524">
    <property type="term" value="F:ATP binding"/>
    <property type="evidence" value="ECO:0007669"/>
    <property type="project" value="UniProtKB-KW"/>
</dbReference>
<evidence type="ECO:0000313" key="17">
    <source>
        <dbReference type="Proteomes" id="UP000245362"/>
    </source>
</evidence>
<dbReference type="PANTHER" id="PTHR39321">
    <property type="entry name" value="NICOTINATE-NUCLEOTIDE ADENYLYLTRANSFERASE-RELATED"/>
    <property type="match status" value="1"/>
</dbReference>
<evidence type="ECO:0000256" key="13">
    <source>
        <dbReference type="ARBA" id="ARBA00033353"/>
    </source>
</evidence>
<dbReference type="NCBIfam" id="NF006479">
    <property type="entry name" value="PRK08887.1"/>
    <property type="match status" value="1"/>
</dbReference>
<keyword evidence="17" id="KW-1185">Reference proteome</keyword>
<comment type="pathway">
    <text evidence="2">Cofactor biosynthesis; NAD(+) biosynthesis; deamido-NAD(+) from nicotinate D-ribonucleotide: step 1/1.</text>
</comment>
<dbReference type="InterPro" id="IPR004821">
    <property type="entry name" value="Cyt_trans-like"/>
</dbReference>
<evidence type="ECO:0000256" key="10">
    <source>
        <dbReference type="ARBA" id="ARBA00023027"/>
    </source>
</evidence>
<dbReference type="Gene3D" id="3.40.50.620">
    <property type="entry name" value="HUPs"/>
    <property type="match status" value="1"/>
</dbReference>
<dbReference type="GO" id="GO:0009435">
    <property type="term" value="P:NAD+ biosynthetic process"/>
    <property type="evidence" value="ECO:0007669"/>
    <property type="project" value="UniProtKB-UniPathway"/>
</dbReference>
<dbReference type="Proteomes" id="UP000245362">
    <property type="component" value="Unassembled WGS sequence"/>
</dbReference>
<evidence type="ECO:0000256" key="9">
    <source>
        <dbReference type="ARBA" id="ARBA00022840"/>
    </source>
</evidence>
<keyword evidence="10" id="KW-0520">NAD</keyword>
<dbReference type="Pfam" id="PF01467">
    <property type="entry name" value="CTP_transf_like"/>
    <property type="match status" value="1"/>
</dbReference>
<dbReference type="EC" id="2.7.7.18" evidence="4"/>
<dbReference type="GO" id="GO:0004515">
    <property type="term" value="F:nicotinate-nucleotide adenylyltransferase activity"/>
    <property type="evidence" value="ECO:0007669"/>
    <property type="project" value="UniProtKB-EC"/>
</dbReference>
<evidence type="ECO:0000256" key="4">
    <source>
        <dbReference type="ARBA" id="ARBA00012389"/>
    </source>
</evidence>
<keyword evidence="9" id="KW-0067">ATP-binding</keyword>
<evidence type="ECO:0000256" key="7">
    <source>
        <dbReference type="ARBA" id="ARBA00022695"/>
    </source>
</evidence>